<dbReference type="PANTHER" id="PTHR43335">
    <property type="entry name" value="ABC TRANSPORTER, ATP-BINDING PROTEIN"/>
    <property type="match status" value="1"/>
</dbReference>
<dbReference type="InterPro" id="IPR027417">
    <property type="entry name" value="P-loop_NTPase"/>
</dbReference>
<dbReference type="SMART" id="SM00382">
    <property type="entry name" value="AAA"/>
    <property type="match status" value="1"/>
</dbReference>
<dbReference type="Pfam" id="PF00005">
    <property type="entry name" value="ABC_tran"/>
    <property type="match status" value="1"/>
</dbReference>
<evidence type="ECO:0000259" key="5">
    <source>
        <dbReference type="PROSITE" id="PS50893"/>
    </source>
</evidence>
<dbReference type="InterPro" id="IPR003439">
    <property type="entry name" value="ABC_transporter-like_ATP-bd"/>
</dbReference>
<dbReference type="InterPro" id="IPR017871">
    <property type="entry name" value="ABC_transporter-like_CS"/>
</dbReference>
<protein>
    <submittedName>
        <fullName evidence="6">ABC transporter ATP-binding protein</fullName>
    </submittedName>
</protein>
<sequence length="295" mass="33623">MEILSVENLTKKYGKKVVLCNVSIKVSKGEIVGLVGPNGAGKTTFIKCITGLLRPEEGSIKLFGYDLFQNYGRVIKDIGLLLEPAFYDYLTALENLKILMIASNNYNLKKIQEVMEFVGLWEVRNKYITTFSFGMKQRLGLAQALMNDPQFLILDEPTVGLDPIGVNELKEKLVYLSKNKGVGILFSSHQLPDVEEICDKVILLREGVVLYDGIPKEAVKQKEYYLILSNKEFNKNIFEDEIINNYIDLRDNVLIVKKQGILNNILRKLYNQNIDILDIDIKRGSLLELFYMKGQ</sequence>
<keyword evidence="7" id="KW-1185">Reference proteome</keyword>
<reference evidence="6" key="1">
    <citation type="submission" date="2020-08" db="EMBL/GenBank/DDBJ databases">
        <title>Genomic insights into the carbon and energy metabolism of the first obligate autotrophic acetogenic bacterium Aceticella autotrophica gen. nov., sp. nov.</title>
        <authorList>
            <person name="Toshchakov S.V."/>
            <person name="Elcheninov A.G."/>
            <person name="Kublanov I.V."/>
            <person name="Frolov E.N."/>
            <person name="Lebedinsky A.V."/>
        </authorList>
    </citation>
    <scope>NUCLEOTIDE SEQUENCE</scope>
    <source>
        <strain evidence="6">3443-3Ac</strain>
    </source>
</reference>
<evidence type="ECO:0000256" key="4">
    <source>
        <dbReference type="ARBA" id="ARBA00022840"/>
    </source>
</evidence>
<dbReference type="PROSITE" id="PS00211">
    <property type="entry name" value="ABC_TRANSPORTER_1"/>
    <property type="match status" value="1"/>
</dbReference>
<dbReference type="RefSeq" id="WP_284679303.1">
    <property type="nucleotide sequence ID" value="NZ_CP060096.1"/>
</dbReference>
<dbReference type="PANTHER" id="PTHR43335:SF8">
    <property type="entry name" value="ABC TRANSPORTER, ATP-BINDING PROTEIN"/>
    <property type="match status" value="1"/>
</dbReference>
<evidence type="ECO:0000256" key="3">
    <source>
        <dbReference type="ARBA" id="ARBA00022741"/>
    </source>
</evidence>
<keyword evidence="3" id="KW-0547">Nucleotide-binding</keyword>
<dbReference type="CDD" id="cd03230">
    <property type="entry name" value="ABC_DR_subfamily_A"/>
    <property type="match status" value="1"/>
</dbReference>
<keyword evidence="2" id="KW-0813">Transport</keyword>
<evidence type="ECO:0000256" key="2">
    <source>
        <dbReference type="ARBA" id="ARBA00022448"/>
    </source>
</evidence>
<dbReference type="GO" id="GO:0005524">
    <property type="term" value="F:ATP binding"/>
    <property type="evidence" value="ECO:0007669"/>
    <property type="project" value="UniProtKB-KW"/>
</dbReference>
<dbReference type="Proteomes" id="UP000671913">
    <property type="component" value="Chromosome"/>
</dbReference>
<dbReference type="PROSITE" id="PS50893">
    <property type="entry name" value="ABC_TRANSPORTER_2"/>
    <property type="match status" value="1"/>
</dbReference>
<dbReference type="AlphaFoldDB" id="A0A975AUE1"/>
<accession>A0A975AUE1</accession>
<evidence type="ECO:0000313" key="6">
    <source>
        <dbReference type="EMBL" id="QSZ26625.1"/>
    </source>
</evidence>
<dbReference type="Gene3D" id="3.40.50.300">
    <property type="entry name" value="P-loop containing nucleotide triphosphate hydrolases"/>
    <property type="match status" value="1"/>
</dbReference>
<feature type="domain" description="ABC transporter" evidence="5">
    <location>
        <begin position="4"/>
        <end position="231"/>
    </location>
</feature>
<dbReference type="SUPFAM" id="SSF52540">
    <property type="entry name" value="P-loop containing nucleoside triphosphate hydrolases"/>
    <property type="match status" value="1"/>
</dbReference>
<comment type="similarity">
    <text evidence="1">Belongs to the ABC transporter superfamily.</text>
</comment>
<dbReference type="EMBL" id="CP060096">
    <property type="protein sequence ID" value="QSZ26625.1"/>
    <property type="molecule type" value="Genomic_DNA"/>
</dbReference>
<organism evidence="6 7">
    <name type="scientific">Aceticella autotrophica</name>
    <dbReference type="NCBI Taxonomy" id="2755338"/>
    <lineage>
        <taxon>Bacteria</taxon>
        <taxon>Bacillati</taxon>
        <taxon>Bacillota</taxon>
        <taxon>Clostridia</taxon>
        <taxon>Thermoanaerobacterales</taxon>
        <taxon>Thermoanaerobacteraceae</taxon>
        <taxon>Aceticella</taxon>
    </lineage>
</organism>
<gene>
    <name evidence="6" type="ORF">ACETAC_06835</name>
</gene>
<dbReference type="GO" id="GO:0016887">
    <property type="term" value="F:ATP hydrolysis activity"/>
    <property type="evidence" value="ECO:0007669"/>
    <property type="project" value="InterPro"/>
</dbReference>
<dbReference type="InterPro" id="IPR003593">
    <property type="entry name" value="AAA+_ATPase"/>
</dbReference>
<name>A0A975AUE1_9THEO</name>
<proteinExistence type="inferred from homology"/>
<keyword evidence="4 6" id="KW-0067">ATP-binding</keyword>
<evidence type="ECO:0000256" key="1">
    <source>
        <dbReference type="ARBA" id="ARBA00005417"/>
    </source>
</evidence>
<dbReference type="KEGG" id="aaut:ACETAC_06835"/>
<evidence type="ECO:0000313" key="7">
    <source>
        <dbReference type="Proteomes" id="UP000671913"/>
    </source>
</evidence>